<evidence type="ECO:0000313" key="2">
    <source>
        <dbReference type="Proteomes" id="UP000789525"/>
    </source>
</evidence>
<accession>A0ACA9PIL7</accession>
<organism evidence="1 2">
    <name type="scientific">Acaulospora colombiana</name>
    <dbReference type="NCBI Taxonomy" id="27376"/>
    <lineage>
        <taxon>Eukaryota</taxon>
        <taxon>Fungi</taxon>
        <taxon>Fungi incertae sedis</taxon>
        <taxon>Mucoromycota</taxon>
        <taxon>Glomeromycotina</taxon>
        <taxon>Glomeromycetes</taxon>
        <taxon>Diversisporales</taxon>
        <taxon>Acaulosporaceae</taxon>
        <taxon>Acaulospora</taxon>
    </lineage>
</organism>
<dbReference type="Proteomes" id="UP000789525">
    <property type="component" value="Unassembled WGS sequence"/>
</dbReference>
<sequence length="130" mass="14292">SWRLGKQAAAIERFNCSSMQHIVPLSKKRLANPTDDHPVKAPLIQYRRSIGTIPDLPSPQTDRAQLVTGVFALASTRIGQSCFVQSVLVGMRGLEVDDRNIVGQTPDSGDQSLFGWAAEEEAERCSLKEK</sequence>
<feature type="non-terminal residue" evidence="1">
    <location>
        <position position="1"/>
    </location>
</feature>
<keyword evidence="2" id="KW-1185">Reference proteome</keyword>
<gene>
    <name evidence="1" type="ORF">ACOLOM_LOCUS10658</name>
</gene>
<name>A0ACA9PIL7_9GLOM</name>
<proteinExistence type="predicted"/>
<comment type="caution">
    <text evidence="1">The sequence shown here is derived from an EMBL/GenBank/DDBJ whole genome shotgun (WGS) entry which is preliminary data.</text>
</comment>
<reference evidence="1" key="1">
    <citation type="submission" date="2021-06" db="EMBL/GenBank/DDBJ databases">
        <authorList>
            <person name="Kallberg Y."/>
            <person name="Tangrot J."/>
            <person name="Rosling A."/>
        </authorList>
    </citation>
    <scope>NUCLEOTIDE SEQUENCE</scope>
    <source>
        <strain evidence="1">CL356</strain>
    </source>
</reference>
<protein>
    <submittedName>
        <fullName evidence="1">4648_t:CDS:1</fullName>
    </submittedName>
</protein>
<dbReference type="EMBL" id="CAJVPT010035242">
    <property type="protein sequence ID" value="CAG8710767.1"/>
    <property type="molecule type" value="Genomic_DNA"/>
</dbReference>
<evidence type="ECO:0000313" key="1">
    <source>
        <dbReference type="EMBL" id="CAG8710767.1"/>
    </source>
</evidence>